<dbReference type="AlphaFoldDB" id="A0A6J5XMR6"/>
<sequence>MSAGYVQIGNRVMFGGKKVVLLNSTLYTYAACVGHSQTFIVCHIKLQGRLGRLLACAWAAYLTASSTARIY</sequence>
<keyword evidence="2" id="KW-1185">Reference proteome</keyword>
<evidence type="ECO:0000313" key="1">
    <source>
        <dbReference type="EMBL" id="CAB4313727.1"/>
    </source>
</evidence>
<dbReference type="EMBL" id="CAEKKB010000006">
    <property type="protein sequence ID" value="CAB4313727.1"/>
    <property type="molecule type" value="Genomic_DNA"/>
</dbReference>
<proteinExistence type="predicted"/>
<protein>
    <submittedName>
        <fullName evidence="1">Uncharacterized protein</fullName>
    </submittedName>
</protein>
<organism evidence="1 2">
    <name type="scientific">Prunus armeniaca</name>
    <name type="common">Apricot</name>
    <name type="synonym">Armeniaca vulgaris</name>
    <dbReference type="NCBI Taxonomy" id="36596"/>
    <lineage>
        <taxon>Eukaryota</taxon>
        <taxon>Viridiplantae</taxon>
        <taxon>Streptophyta</taxon>
        <taxon>Embryophyta</taxon>
        <taxon>Tracheophyta</taxon>
        <taxon>Spermatophyta</taxon>
        <taxon>Magnoliopsida</taxon>
        <taxon>eudicotyledons</taxon>
        <taxon>Gunneridae</taxon>
        <taxon>Pentapetalae</taxon>
        <taxon>rosids</taxon>
        <taxon>fabids</taxon>
        <taxon>Rosales</taxon>
        <taxon>Rosaceae</taxon>
        <taxon>Amygdaloideae</taxon>
        <taxon>Amygdaleae</taxon>
        <taxon>Prunus</taxon>
    </lineage>
</organism>
<reference evidence="2" key="1">
    <citation type="journal article" date="2020" name="Genome Biol.">
        <title>Gamete binning: chromosome-level and haplotype-resolved genome assembly enabled by high-throughput single-cell sequencing of gamete genomes.</title>
        <authorList>
            <person name="Campoy J.A."/>
            <person name="Sun H."/>
            <person name="Goel M."/>
            <person name="Jiao W.-B."/>
            <person name="Folz-Donahue K."/>
            <person name="Wang N."/>
            <person name="Rubio M."/>
            <person name="Liu C."/>
            <person name="Kukat C."/>
            <person name="Ruiz D."/>
            <person name="Huettel B."/>
            <person name="Schneeberger K."/>
        </authorList>
    </citation>
    <scope>NUCLEOTIDE SEQUENCE [LARGE SCALE GENOMIC DNA]</scope>
    <source>
        <strain evidence="2">cv. Rojo Pasion</strain>
    </source>
</reference>
<accession>A0A6J5XMR6</accession>
<gene>
    <name evidence="1" type="ORF">ORAREDHAP_LOCUS37135</name>
</gene>
<dbReference type="Proteomes" id="UP000507245">
    <property type="component" value="Unassembled WGS sequence"/>
</dbReference>
<evidence type="ECO:0000313" key="2">
    <source>
        <dbReference type="Proteomes" id="UP000507245"/>
    </source>
</evidence>
<name>A0A6J5XMR6_PRUAR</name>